<keyword evidence="2" id="KW-0184">Conjugation</keyword>
<organism evidence="4 5">
    <name type="scientific">Orientia tsutsugamushi (strain Ikeda)</name>
    <name type="common">Rickettsia tsutsugamushi</name>
    <dbReference type="NCBI Taxonomy" id="334380"/>
    <lineage>
        <taxon>Bacteria</taxon>
        <taxon>Pseudomonadati</taxon>
        <taxon>Pseudomonadota</taxon>
        <taxon>Alphaproteobacteria</taxon>
        <taxon>Rickettsiales</taxon>
        <taxon>Rickettsiaceae</taxon>
        <taxon>Rickettsieae</taxon>
        <taxon>Orientia</taxon>
    </lineage>
</organism>
<reference evidence="5" key="1">
    <citation type="journal article" date="2008" name="DNA Res.">
        <title>The whole-genome sequencing of the obligate intracellular bacterium Orientia tsutsugamushi revealed massive gene amplification during reductive genome evolution.</title>
        <authorList>
            <person name="Nakayama K."/>
            <person name="Yamashita A."/>
            <person name="Kurokawa K."/>
            <person name="Morimoto T."/>
            <person name="Ogawa M."/>
            <person name="Fukuhara M."/>
            <person name="Urakami H."/>
            <person name="Ohnishi M."/>
            <person name="Uchiyama I."/>
            <person name="Ogura Y."/>
            <person name="Ooka T."/>
            <person name="Oshima K."/>
            <person name="Tamura A."/>
            <person name="Hattori M."/>
            <person name="Hayashi T."/>
        </authorList>
    </citation>
    <scope>NUCLEOTIDE SEQUENCE [LARGE SCALE GENOMIC DNA]</scope>
    <source>
        <strain evidence="5">Ikeda</strain>
    </source>
</reference>
<dbReference type="AlphaFoldDB" id="B3CUG1"/>
<comment type="similarity">
    <text evidence="1">Belongs to the MobA/MobL family.</text>
</comment>
<dbReference type="KEGG" id="ott:OTT_1550"/>
<dbReference type="Proteomes" id="UP000001033">
    <property type="component" value="Chromosome"/>
</dbReference>
<evidence type="ECO:0000256" key="2">
    <source>
        <dbReference type="ARBA" id="ARBA00022971"/>
    </source>
</evidence>
<feature type="domain" description="MobA/MobL protein" evidence="3">
    <location>
        <begin position="27"/>
        <end position="147"/>
    </location>
</feature>
<gene>
    <name evidence="4" type="ordered locus">OTT_1550</name>
</gene>
<evidence type="ECO:0000259" key="3">
    <source>
        <dbReference type="Pfam" id="PF03389"/>
    </source>
</evidence>
<proteinExistence type="inferred from homology"/>
<sequence length="150" mass="17628">MRIGIEMAIQFTRIEFLSRSKGGDSCRKAAYNARTIVKNEQTNIRYNFSRKKDNVYHTVLIPAYVNQKFRNTQTLMNEVERTEKRRNSKLLKDIVIALPDDKELNLEDRIKIIHEIVDAMEWVKNGLGVQIDIHKPQIGDKNWHAHIKKI</sequence>
<dbReference type="EMBL" id="AP008981">
    <property type="protein sequence ID" value="BAG41008.1"/>
    <property type="molecule type" value="Genomic_DNA"/>
</dbReference>
<dbReference type="HOGENOM" id="CLU_025383_4_0_5"/>
<accession>B3CUG1</accession>
<dbReference type="Pfam" id="PF03389">
    <property type="entry name" value="MobA_MobL"/>
    <property type="match status" value="1"/>
</dbReference>
<dbReference type="Gene3D" id="3.30.930.30">
    <property type="match status" value="1"/>
</dbReference>
<name>B3CUG1_ORITI</name>
<evidence type="ECO:0000256" key="1">
    <source>
        <dbReference type="ARBA" id="ARBA00010873"/>
    </source>
</evidence>
<protein>
    <submittedName>
        <fullName evidence="4">Putative conjugative transfer protein TraA</fullName>
    </submittedName>
</protein>
<evidence type="ECO:0000313" key="5">
    <source>
        <dbReference type="Proteomes" id="UP000001033"/>
    </source>
</evidence>
<dbReference type="RefSeq" id="WP_012462015.1">
    <property type="nucleotide sequence ID" value="NC_010793.1"/>
</dbReference>
<evidence type="ECO:0000313" key="4">
    <source>
        <dbReference type="EMBL" id="BAG41008.1"/>
    </source>
</evidence>
<dbReference type="InterPro" id="IPR005053">
    <property type="entry name" value="MobA_MobL"/>
</dbReference>